<sequence length="75" mass="8451">MGENCGAEAGPRCHDSGSPCVLQLCWRLWPIGCRKNQTLLFGLVSAPDRIQNFSVLQVLCRLIYKLTHAFYQVKV</sequence>
<accession>A0ABQ7GQ09</accession>
<protein>
    <submittedName>
        <fullName evidence="1">Uncharacterized protein</fullName>
    </submittedName>
</protein>
<gene>
    <name evidence="1" type="ORF">DUNSADRAFT_5606</name>
</gene>
<keyword evidence="2" id="KW-1185">Reference proteome</keyword>
<name>A0ABQ7GQ09_DUNSA</name>
<organism evidence="1 2">
    <name type="scientific">Dunaliella salina</name>
    <name type="common">Green alga</name>
    <name type="synonym">Protococcus salinus</name>
    <dbReference type="NCBI Taxonomy" id="3046"/>
    <lineage>
        <taxon>Eukaryota</taxon>
        <taxon>Viridiplantae</taxon>
        <taxon>Chlorophyta</taxon>
        <taxon>core chlorophytes</taxon>
        <taxon>Chlorophyceae</taxon>
        <taxon>CS clade</taxon>
        <taxon>Chlamydomonadales</taxon>
        <taxon>Dunaliellaceae</taxon>
        <taxon>Dunaliella</taxon>
    </lineage>
</organism>
<comment type="caution">
    <text evidence="1">The sequence shown here is derived from an EMBL/GenBank/DDBJ whole genome shotgun (WGS) entry which is preliminary data.</text>
</comment>
<reference evidence="1" key="1">
    <citation type="submission" date="2017-08" db="EMBL/GenBank/DDBJ databases">
        <authorList>
            <person name="Polle J.E."/>
            <person name="Barry K."/>
            <person name="Cushman J."/>
            <person name="Schmutz J."/>
            <person name="Tran D."/>
            <person name="Hathwaick L.T."/>
            <person name="Yim W.C."/>
            <person name="Jenkins J."/>
            <person name="Mckie-Krisberg Z.M."/>
            <person name="Prochnik S."/>
            <person name="Lindquist E."/>
            <person name="Dockter R.B."/>
            <person name="Adam C."/>
            <person name="Molina H."/>
            <person name="Bunkerborg J."/>
            <person name="Jin E."/>
            <person name="Buchheim M."/>
            <person name="Magnuson J."/>
        </authorList>
    </citation>
    <scope>NUCLEOTIDE SEQUENCE</scope>
    <source>
        <strain evidence="1">CCAP 19/18</strain>
    </source>
</reference>
<dbReference type="EMBL" id="MU069648">
    <property type="protein sequence ID" value="KAF5836680.1"/>
    <property type="molecule type" value="Genomic_DNA"/>
</dbReference>
<evidence type="ECO:0000313" key="2">
    <source>
        <dbReference type="Proteomes" id="UP000815325"/>
    </source>
</evidence>
<evidence type="ECO:0000313" key="1">
    <source>
        <dbReference type="EMBL" id="KAF5836680.1"/>
    </source>
</evidence>
<proteinExistence type="predicted"/>
<dbReference type="Proteomes" id="UP000815325">
    <property type="component" value="Unassembled WGS sequence"/>
</dbReference>